<accession>A0ABV7TJN5</accession>
<dbReference type="SMART" id="SM00983">
    <property type="entry name" value="TPK_B1_binding"/>
    <property type="match status" value="1"/>
</dbReference>
<keyword evidence="8" id="KW-1185">Reference proteome</keyword>
<dbReference type="PANTHER" id="PTHR41299">
    <property type="entry name" value="THIAMINE PYROPHOSPHOKINASE"/>
    <property type="match status" value="1"/>
</dbReference>
<dbReference type="CDD" id="cd07995">
    <property type="entry name" value="TPK"/>
    <property type="match status" value="1"/>
</dbReference>
<evidence type="ECO:0000259" key="6">
    <source>
        <dbReference type="SMART" id="SM00983"/>
    </source>
</evidence>
<evidence type="ECO:0000256" key="3">
    <source>
        <dbReference type="ARBA" id="ARBA00022777"/>
    </source>
</evidence>
<keyword evidence="4" id="KW-0067">ATP-binding</keyword>
<dbReference type="Proteomes" id="UP001595629">
    <property type="component" value="Unassembled WGS sequence"/>
</dbReference>
<dbReference type="PANTHER" id="PTHR41299:SF1">
    <property type="entry name" value="THIAMINE PYROPHOSPHOKINASE"/>
    <property type="match status" value="1"/>
</dbReference>
<evidence type="ECO:0000256" key="5">
    <source>
        <dbReference type="NCBIfam" id="TIGR01378"/>
    </source>
</evidence>
<dbReference type="GO" id="GO:0004788">
    <property type="term" value="F:thiamine diphosphokinase activity"/>
    <property type="evidence" value="ECO:0007669"/>
    <property type="project" value="UniProtKB-EC"/>
</dbReference>
<dbReference type="InterPro" id="IPR006282">
    <property type="entry name" value="Thi_PPkinase"/>
</dbReference>
<dbReference type="Pfam" id="PF04263">
    <property type="entry name" value="TPK_catalytic"/>
    <property type="match status" value="1"/>
</dbReference>
<proteinExistence type="predicted"/>
<keyword evidence="3" id="KW-0418">Kinase</keyword>
<evidence type="ECO:0000256" key="1">
    <source>
        <dbReference type="ARBA" id="ARBA00022679"/>
    </source>
</evidence>
<protein>
    <recommendedName>
        <fullName evidence="5">Thiamine diphosphokinase</fullName>
        <ecNumber evidence="5">2.7.6.2</ecNumber>
    </recommendedName>
</protein>
<dbReference type="EMBL" id="JBHRXI010000017">
    <property type="protein sequence ID" value="MFC3615510.1"/>
    <property type="molecule type" value="Genomic_DNA"/>
</dbReference>
<dbReference type="InterPro" id="IPR007373">
    <property type="entry name" value="Thiamin_PyroPKinase_B1-bd"/>
</dbReference>
<evidence type="ECO:0000313" key="8">
    <source>
        <dbReference type="Proteomes" id="UP001595629"/>
    </source>
</evidence>
<dbReference type="InterPro" id="IPR007371">
    <property type="entry name" value="TPK_catalytic"/>
</dbReference>
<gene>
    <name evidence="7" type="ORF">ACFORG_17275</name>
</gene>
<dbReference type="RefSeq" id="WP_386736780.1">
    <property type="nucleotide sequence ID" value="NZ_JBHRXI010000017.1"/>
</dbReference>
<dbReference type="Gene3D" id="3.40.50.10240">
    <property type="entry name" value="Thiamin pyrophosphokinase, catalytic domain"/>
    <property type="match status" value="1"/>
</dbReference>
<sequence>MKPPIVHSSSPVTLVGGGELAHDDLALALSHAATLVAADSGAQAALAAGHVPHAVIGDFDSLSADARAQIPQARLHEISEQDSTDFDKVLRHVAAPLCLGVGFLGARLDHQLAVMNTLVRRAERPCVLIGAHEVVFHAPPEIALDLGPEDVVSLFPLARVTGRSEGLEWPIEGLVMEPHGRIGTSNRARGPLRLEVDAPGLLVMVPRRALASVTRAFLVPGHARWPARAG</sequence>
<dbReference type="InterPro" id="IPR053149">
    <property type="entry name" value="TPK"/>
</dbReference>
<dbReference type="Pfam" id="PF04265">
    <property type="entry name" value="TPK_B1_binding"/>
    <property type="match status" value="1"/>
</dbReference>
<dbReference type="NCBIfam" id="TIGR01378">
    <property type="entry name" value="thi_PPkinase"/>
    <property type="match status" value="1"/>
</dbReference>
<dbReference type="InterPro" id="IPR036759">
    <property type="entry name" value="TPK_catalytic_sf"/>
</dbReference>
<organism evidence="7 8">
    <name type="scientific">Lutimaribacter marinistellae</name>
    <dbReference type="NCBI Taxonomy" id="1820329"/>
    <lineage>
        <taxon>Bacteria</taxon>
        <taxon>Pseudomonadati</taxon>
        <taxon>Pseudomonadota</taxon>
        <taxon>Alphaproteobacteria</taxon>
        <taxon>Rhodobacterales</taxon>
        <taxon>Roseobacteraceae</taxon>
        <taxon>Lutimaribacter</taxon>
    </lineage>
</organism>
<keyword evidence="1 7" id="KW-0808">Transferase</keyword>
<feature type="domain" description="Thiamin pyrophosphokinase thiamin-binding" evidence="6">
    <location>
        <begin position="130"/>
        <end position="202"/>
    </location>
</feature>
<name>A0ABV7TJN5_9RHOB</name>
<dbReference type="InterPro" id="IPR036371">
    <property type="entry name" value="TPK_B1-bd_sf"/>
</dbReference>
<reference evidence="8" key="1">
    <citation type="journal article" date="2019" name="Int. J. Syst. Evol. Microbiol.">
        <title>The Global Catalogue of Microorganisms (GCM) 10K type strain sequencing project: providing services to taxonomists for standard genome sequencing and annotation.</title>
        <authorList>
            <consortium name="The Broad Institute Genomics Platform"/>
            <consortium name="The Broad Institute Genome Sequencing Center for Infectious Disease"/>
            <person name="Wu L."/>
            <person name="Ma J."/>
        </authorList>
    </citation>
    <scope>NUCLEOTIDE SEQUENCE [LARGE SCALE GENOMIC DNA]</scope>
    <source>
        <strain evidence="8">KCTC 42911</strain>
    </source>
</reference>
<dbReference type="EC" id="2.7.6.2" evidence="5"/>
<dbReference type="SUPFAM" id="SSF63999">
    <property type="entry name" value="Thiamin pyrophosphokinase, catalytic domain"/>
    <property type="match status" value="1"/>
</dbReference>
<evidence type="ECO:0000256" key="2">
    <source>
        <dbReference type="ARBA" id="ARBA00022741"/>
    </source>
</evidence>
<evidence type="ECO:0000313" key="7">
    <source>
        <dbReference type="EMBL" id="MFC3615510.1"/>
    </source>
</evidence>
<dbReference type="SUPFAM" id="SSF63862">
    <property type="entry name" value="Thiamin pyrophosphokinase, substrate-binding domain"/>
    <property type="match status" value="1"/>
</dbReference>
<comment type="caution">
    <text evidence="7">The sequence shown here is derived from an EMBL/GenBank/DDBJ whole genome shotgun (WGS) entry which is preliminary data.</text>
</comment>
<keyword evidence="2" id="KW-0547">Nucleotide-binding</keyword>
<evidence type="ECO:0000256" key="4">
    <source>
        <dbReference type="ARBA" id="ARBA00022840"/>
    </source>
</evidence>